<dbReference type="PANTHER" id="PTHR30466:SF11">
    <property type="entry name" value="FLAVIN-DEPENDENT MONOOXYGENASE, REDUCTASE SUBUNIT HSAB"/>
    <property type="match status" value="1"/>
</dbReference>
<name>A0A2G1QII5_9HYPH</name>
<proteinExistence type="inferred from homology"/>
<dbReference type="OrthoDB" id="9792858at2"/>
<dbReference type="RefSeq" id="WP_099308222.1">
    <property type="nucleotide sequence ID" value="NZ_PDVP01000017.1"/>
</dbReference>
<dbReference type="SUPFAM" id="SSF50475">
    <property type="entry name" value="FMN-binding split barrel"/>
    <property type="match status" value="1"/>
</dbReference>
<comment type="caution">
    <text evidence="4">The sequence shown here is derived from an EMBL/GenBank/DDBJ whole genome shotgun (WGS) entry which is preliminary data.</text>
</comment>
<dbReference type="PANTHER" id="PTHR30466">
    <property type="entry name" value="FLAVIN REDUCTASE"/>
    <property type="match status" value="1"/>
</dbReference>
<dbReference type="Proteomes" id="UP000221168">
    <property type="component" value="Unassembled WGS sequence"/>
</dbReference>
<dbReference type="EMBL" id="PDVP01000017">
    <property type="protein sequence ID" value="PHP65264.1"/>
    <property type="molecule type" value="Genomic_DNA"/>
</dbReference>
<dbReference type="InterPro" id="IPR012349">
    <property type="entry name" value="Split_barrel_FMN-bd"/>
</dbReference>
<keyword evidence="2" id="KW-0560">Oxidoreductase</keyword>
<dbReference type="Pfam" id="PF01613">
    <property type="entry name" value="Flavin_Reduct"/>
    <property type="match status" value="1"/>
</dbReference>
<dbReference type="AlphaFoldDB" id="A0A2G1QII5"/>
<gene>
    <name evidence="4" type="ORF">CSC94_20395</name>
</gene>
<dbReference type="SMART" id="SM00903">
    <property type="entry name" value="Flavin_Reduct"/>
    <property type="match status" value="1"/>
</dbReference>
<protein>
    <submittedName>
        <fullName evidence="4">Nitrilotriacetate monooxygenase</fullName>
    </submittedName>
</protein>
<reference evidence="4 5" key="1">
    <citation type="submission" date="2017-10" db="EMBL/GenBank/DDBJ databases">
        <title>Sedimentibacterium mangrovi gen. nov., sp. nov., a novel member of family Phyllobacteriacea isolated from mangrove sediment.</title>
        <authorList>
            <person name="Liao H."/>
            <person name="Tian Y."/>
        </authorList>
    </citation>
    <scope>NUCLEOTIDE SEQUENCE [LARGE SCALE GENOMIC DNA]</scope>
    <source>
        <strain evidence="4 5">X9-2-2</strain>
    </source>
</reference>
<keyword evidence="4" id="KW-0503">Monooxygenase</keyword>
<organism evidence="4 5">
    <name type="scientific">Zhengella mangrovi</name>
    <dbReference type="NCBI Taxonomy" id="1982044"/>
    <lineage>
        <taxon>Bacteria</taxon>
        <taxon>Pseudomonadati</taxon>
        <taxon>Pseudomonadota</taxon>
        <taxon>Alphaproteobacteria</taxon>
        <taxon>Hyphomicrobiales</taxon>
        <taxon>Notoacmeibacteraceae</taxon>
        <taxon>Zhengella</taxon>
    </lineage>
</organism>
<evidence type="ECO:0000256" key="1">
    <source>
        <dbReference type="ARBA" id="ARBA00008898"/>
    </source>
</evidence>
<evidence type="ECO:0000313" key="4">
    <source>
        <dbReference type="EMBL" id="PHP65264.1"/>
    </source>
</evidence>
<comment type="similarity">
    <text evidence="1">Belongs to the non-flavoprotein flavin reductase family.</text>
</comment>
<dbReference type="GO" id="GO:0042602">
    <property type="term" value="F:riboflavin reductase (NADPH) activity"/>
    <property type="evidence" value="ECO:0007669"/>
    <property type="project" value="TreeGrafter"/>
</dbReference>
<accession>A0A2G1QII5</accession>
<evidence type="ECO:0000313" key="5">
    <source>
        <dbReference type="Proteomes" id="UP000221168"/>
    </source>
</evidence>
<dbReference type="InterPro" id="IPR050268">
    <property type="entry name" value="NADH-dep_flavin_reductase"/>
</dbReference>
<dbReference type="GO" id="GO:0004497">
    <property type="term" value="F:monooxygenase activity"/>
    <property type="evidence" value="ECO:0007669"/>
    <property type="project" value="UniProtKB-KW"/>
</dbReference>
<evidence type="ECO:0000259" key="3">
    <source>
        <dbReference type="SMART" id="SM00903"/>
    </source>
</evidence>
<feature type="domain" description="Flavin reductase like" evidence="3">
    <location>
        <begin position="114"/>
        <end position="261"/>
    </location>
</feature>
<dbReference type="InterPro" id="IPR002563">
    <property type="entry name" value="Flavin_Rdtase-like_dom"/>
</dbReference>
<evidence type="ECO:0000256" key="2">
    <source>
        <dbReference type="ARBA" id="ARBA00023002"/>
    </source>
</evidence>
<keyword evidence="5" id="KW-1185">Reference proteome</keyword>
<sequence length="270" mass="28702">MRIVIAESGPPRLEDPTDFTRFSILMDGKFKPHPGTALRGIGRLSCDGHAWVRPDCLRALLPVDLPADWEAGFASMVAFAQSRGWIGEGGAIRAHIEFRDASEPVSNAAFRNAMRKFASGVCVVAAGEGADRRGMTVSAFSSVSAEPPMILVCINSTSASHDAIVNAERFSVNILGEDQAEIARTFAGMNGLQGADRFADAGWQQASGVPTLPDSLQCLVCRPVIRERAGSHTVLIGQVTSASEACESRMPLINYCGTLQGLRAGLEKAA</sequence>
<dbReference type="Gene3D" id="2.30.110.10">
    <property type="entry name" value="Electron Transport, Fmn-binding Protein, Chain A"/>
    <property type="match status" value="1"/>
</dbReference>
<dbReference type="GO" id="GO:0010181">
    <property type="term" value="F:FMN binding"/>
    <property type="evidence" value="ECO:0007669"/>
    <property type="project" value="InterPro"/>
</dbReference>